<dbReference type="Proteomes" id="UP001501195">
    <property type="component" value="Unassembled WGS sequence"/>
</dbReference>
<proteinExistence type="predicted"/>
<name>A0ABP9H851_9ACTN</name>
<dbReference type="EMBL" id="BAABIL010000038">
    <property type="protein sequence ID" value="GAA4963595.1"/>
    <property type="molecule type" value="Genomic_DNA"/>
</dbReference>
<dbReference type="Pfam" id="PF14015">
    <property type="entry name" value="DUF4231"/>
    <property type="match status" value="1"/>
</dbReference>
<keyword evidence="1" id="KW-0472">Membrane</keyword>
<keyword evidence="1" id="KW-0812">Transmembrane</keyword>
<dbReference type="RefSeq" id="WP_345710601.1">
    <property type="nucleotide sequence ID" value="NZ_BAABIL010000038.1"/>
</dbReference>
<feature type="transmembrane region" description="Helical" evidence="1">
    <location>
        <begin position="183"/>
        <end position="202"/>
    </location>
</feature>
<organism evidence="3 4">
    <name type="scientific">Kineococcus glutinatus</name>
    <dbReference type="NCBI Taxonomy" id="1070872"/>
    <lineage>
        <taxon>Bacteria</taxon>
        <taxon>Bacillati</taxon>
        <taxon>Actinomycetota</taxon>
        <taxon>Actinomycetes</taxon>
        <taxon>Kineosporiales</taxon>
        <taxon>Kineosporiaceae</taxon>
        <taxon>Kineococcus</taxon>
    </lineage>
</organism>
<comment type="caution">
    <text evidence="3">The sequence shown here is derived from an EMBL/GenBank/DDBJ whole genome shotgun (WGS) entry which is preliminary data.</text>
</comment>
<dbReference type="InterPro" id="IPR025325">
    <property type="entry name" value="DUF4231"/>
</dbReference>
<dbReference type="Pfam" id="PF18181">
    <property type="entry name" value="SLATT_1"/>
    <property type="match status" value="1"/>
</dbReference>
<keyword evidence="4" id="KW-1185">Reference proteome</keyword>
<keyword evidence="1" id="KW-1133">Transmembrane helix</keyword>
<evidence type="ECO:0000256" key="1">
    <source>
        <dbReference type="SAM" id="Phobius"/>
    </source>
</evidence>
<evidence type="ECO:0000313" key="3">
    <source>
        <dbReference type="EMBL" id="GAA4963595.1"/>
    </source>
</evidence>
<feature type="transmembrane region" description="Helical" evidence="1">
    <location>
        <begin position="31"/>
        <end position="50"/>
    </location>
</feature>
<accession>A0ABP9H851</accession>
<reference evidence="4" key="1">
    <citation type="journal article" date="2019" name="Int. J. Syst. Evol. Microbiol.">
        <title>The Global Catalogue of Microorganisms (GCM) 10K type strain sequencing project: providing services to taxonomists for standard genome sequencing and annotation.</title>
        <authorList>
            <consortium name="The Broad Institute Genomics Platform"/>
            <consortium name="The Broad Institute Genome Sequencing Center for Infectious Disease"/>
            <person name="Wu L."/>
            <person name="Ma J."/>
        </authorList>
    </citation>
    <scope>NUCLEOTIDE SEQUENCE [LARGE SCALE GENOMIC DNA]</scope>
    <source>
        <strain evidence="4">JCM 18126</strain>
    </source>
</reference>
<feature type="transmembrane region" description="Helical" evidence="1">
    <location>
        <begin position="56"/>
        <end position="74"/>
    </location>
</feature>
<gene>
    <name evidence="3" type="ORF">GCM10023225_03590</name>
</gene>
<evidence type="ECO:0000313" key="4">
    <source>
        <dbReference type="Proteomes" id="UP001501195"/>
    </source>
</evidence>
<feature type="domain" description="SMODS and SLOG-associating 2TM effector" evidence="2">
    <location>
        <begin position="155"/>
        <end position="278"/>
    </location>
</feature>
<dbReference type="NCBIfam" id="NF033634">
    <property type="entry name" value="SLATT_1"/>
    <property type="match status" value="1"/>
</dbReference>
<evidence type="ECO:0000259" key="2">
    <source>
        <dbReference type="Pfam" id="PF18181"/>
    </source>
</evidence>
<protein>
    <recommendedName>
        <fullName evidence="2">SMODS and SLOG-associating 2TM effector domain-containing protein</fullName>
    </recommendedName>
</protein>
<dbReference type="InterPro" id="IPR040884">
    <property type="entry name" value="SLATT_1"/>
</dbReference>
<sequence length="285" mass="30178">MQVHEAWEQHRRWSQLATSQKAALTRWRARALVCLVLGALLGACATRSWLPRELTATIGAVSAALLALTAFIQARLVTAARVQAWVAARATSEALKGVVFQFLTAVAPFTGAQREQVLAAKVAQCEERGRDQAHLLAGVRGDGKALPPVAGIVDYVRDRAQEQRAWHESKVVVHHETARRWRFAELSATALAAVLAAVGGALGADVSAWVAVATTAGAAFAAHVASGEHERLATSYAALTADLTALLRPFDAQRAGPDQAAAFVAAVEARLAVQVDGWASLFPAT</sequence>